<reference evidence="1 2" key="1">
    <citation type="submission" date="2019-01" db="EMBL/GenBank/DDBJ databases">
        <title>Flavobacterium sp. nov.,isolated from freshwater.</title>
        <authorList>
            <person name="Zhang R."/>
            <person name="Du Z.-J."/>
        </authorList>
    </citation>
    <scope>NUCLEOTIDE SEQUENCE [LARGE SCALE GENOMIC DNA]</scope>
    <source>
        <strain evidence="1 2">1E403</strain>
    </source>
</reference>
<comment type="caution">
    <text evidence="1">The sequence shown here is derived from an EMBL/GenBank/DDBJ whole genome shotgun (WGS) entry which is preliminary data.</text>
</comment>
<dbReference type="RefSeq" id="WP_128389660.1">
    <property type="nucleotide sequence ID" value="NZ_SBII01000005.1"/>
</dbReference>
<gene>
    <name evidence="1" type="ORF">EPI11_09135</name>
</gene>
<dbReference type="AlphaFoldDB" id="A0A444HAS6"/>
<dbReference type="OrthoDB" id="121143at2"/>
<dbReference type="SUPFAM" id="SSF46785">
    <property type="entry name" value="Winged helix' DNA-binding domain"/>
    <property type="match status" value="1"/>
</dbReference>
<proteinExistence type="predicted"/>
<evidence type="ECO:0000313" key="1">
    <source>
        <dbReference type="EMBL" id="RWX00431.1"/>
    </source>
</evidence>
<sequence>MLFKEKHLQGIRSGEISLAFRKWKKSAVNPGSLIKTSIGLVEIKAVSGVTISNITLDDAISAGFSSLDELLQLLNKIADGIIYKISISYFDEDPSIALRENITPEEITLQEITTKLERLDRYSKQGDWTLEILKLIHQYPTLRAADLAQRTKWEKEWLKLNIRKLKNIGLTISHEVGYSISPLGEKYLEWLSR</sequence>
<keyword evidence="2" id="KW-1185">Reference proteome</keyword>
<dbReference type="InterPro" id="IPR036390">
    <property type="entry name" value="WH_DNA-bd_sf"/>
</dbReference>
<dbReference type="EMBL" id="SBII01000005">
    <property type="protein sequence ID" value="RWX00431.1"/>
    <property type="molecule type" value="Genomic_DNA"/>
</dbReference>
<evidence type="ECO:0000313" key="2">
    <source>
        <dbReference type="Proteomes" id="UP000287527"/>
    </source>
</evidence>
<protein>
    <submittedName>
        <fullName evidence="1">ASCH domain-containing protein</fullName>
    </submittedName>
</protein>
<accession>A0A444HAS6</accession>
<name>A0A444HAS6_9FLAO</name>
<organism evidence="1 2">
    <name type="scientific">Flavobacterium cerinum</name>
    <dbReference type="NCBI Taxonomy" id="2502784"/>
    <lineage>
        <taxon>Bacteria</taxon>
        <taxon>Pseudomonadati</taxon>
        <taxon>Bacteroidota</taxon>
        <taxon>Flavobacteriia</taxon>
        <taxon>Flavobacteriales</taxon>
        <taxon>Flavobacteriaceae</taxon>
        <taxon>Flavobacterium</taxon>
    </lineage>
</organism>
<dbReference type="Proteomes" id="UP000287527">
    <property type="component" value="Unassembled WGS sequence"/>
</dbReference>